<evidence type="ECO:0000313" key="1">
    <source>
        <dbReference type="EMBL" id="KAF7233873.1"/>
    </source>
</evidence>
<organism evidence="1 2">
    <name type="scientific">Paragonimus skrjabini miyazakii</name>
    <dbReference type="NCBI Taxonomy" id="59628"/>
    <lineage>
        <taxon>Eukaryota</taxon>
        <taxon>Metazoa</taxon>
        <taxon>Spiralia</taxon>
        <taxon>Lophotrochozoa</taxon>
        <taxon>Platyhelminthes</taxon>
        <taxon>Trematoda</taxon>
        <taxon>Digenea</taxon>
        <taxon>Plagiorchiida</taxon>
        <taxon>Troglotremata</taxon>
        <taxon>Troglotrematidae</taxon>
        <taxon>Paragonimus</taxon>
    </lineage>
</organism>
<gene>
    <name evidence="1" type="ORF">EG68_12587</name>
</gene>
<proteinExistence type="predicted"/>
<dbReference type="EMBL" id="JTDE01016558">
    <property type="protein sequence ID" value="KAF7233873.1"/>
    <property type="molecule type" value="Genomic_DNA"/>
</dbReference>
<keyword evidence="2" id="KW-1185">Reference proteome</keyword>
<protein>
    <submittedName>
        <fullName evidence="1">Uncharacterized protein</fullName>
    </submittedName>
</protein>
<sequence length="88" mass="10079">MLFWVQNSLNWTEVNCDPLSETSVSGRPCWLKMHRRLLMVAEVVACVSGTISGHLEYSSTRMRYTIPLMGPAKSTWRRDHGCSCCFHD</sequence>
<evidence type="ECO:0000313" key="2">
    <source>
        <dbReference type="Proteomes" id="UP000822476"/>
    </source>
</evidence>
<reference evidence="1" key="1">
    <citation type="submission" date="2019-07" db="EMBL/GenBank/DDBJ databases">
        <title>Annotation for the trematode Paragonimus miyazaki's.</title>
        <authorList>
            <person name="Choi Y.-J."/>
        </authorList>
    </citation>
    <scope>NUCLEOTIDE SEQUENCE</scope>
    <source>
        <strain evidence="1">Japan</strain>
    </source>
</reference>
<comment type="caution">
    <text evidence="1">The sequence shown here is derived from an EMBL/GenBank/DDBJ whole genome shotgun (WGS) entry which is preliminary data.</text>
</comment>
<dbReference type="AlphaFoldDB" id="A0A8S9YFB9"/>
<accession>A0A8S9YFB9</accession>
<dbReference type="Proteomes" id="UP000822476">
    <property type="component" value="Unassembled WGS sequence"/>
</dbReference>
<name>A0A8S9YFB9_9TREM</name>